<dbReference type="PANTHER" id="PTHR24221:SF654">
    <property type="entry name" value="ATP-BINDING CASSETTE SUB-FAMILY B MEMBER 6"/>
    <property type="match status" value="1"/>
</dbReference>
<dbReference type="PROSITE" id="PS50893">
    <property type="entry name" value="ABC_TRANSPORTER_2"/>
    <property type="match status" value="1"/>
</dbReference>
<dbReference type="InterPro" id="IPR017871">
    <property type="entry name" value="ABC_transporter-like_CS"/>
</dbReference>
<comment type="caution">
    <text evidence="11">The sequence shown here is derived from an EMBL/GenBank/DDBJ whole genome shotgun (WGS) entry which is preliminary data.</text>
</comment>
<keyword evidence="5 8" id="KW-1133">Transmembrane helix</keyword>
<feature type="compositionally biased region" description="Low complexity" evidence="7">
    <location>
        <begin position="567"/>
        <end position="587"/>
    </location>
</feature>
<dbReference type="RefSeq" id="WP_303544986.1">
    <property type="nucleotide sequence ID" value="NZ_JAUOTP010000008.1"/>
</dbReference>
<accession>A0ABT8YCK1</accession>
<dbReference type="Gene3D" id="3.40.50.300">
    <property type="entry name" value="P-loop containing nucleotide triphosphate hydrolases"/>
    <property type="match status" value="1"/>
</dbReference>
<dbReference type="InterPro" id="IPR027417">
    <property type="entry name" value="P-loop_NTPase"/>
</dbReference>
<feature type="transmembrane region" description="Helical" evidence="8">
    <location>
        <begin position="53"/>
        <end position="73"/>
    </location>
</feature>
<feature type="region of interest" description="Disordered" evidence="7">
    <location>
        <begin position="567"/>
        <end position="594"/>
    </location>
</feature>
<keyword evidence="4" id="KW-0067">ATP-binding</keyword>
<feature type="transmembrane region" description="Helical" evidence="8">
    <location>
        <begin position="20"/>
        <end position="41"/>
    </location>
</feature>
<dbReference type="InterPro" id="IPR036640">
    <property type="entry name" value="ABC1_TM_sf"/>
</dbReference>
<protein>
    <submittedName>
        <fullName evidence="11">Type I secretion system permease/ATPase</fullName>
    </submittedName>
</protein>
<keyword evidence="12" id="KW-1185">Reference proteome</keyword>
<sequence length="594" mass="62716">MSDPSDPIGRAIQACRRHFVHAALFSAFLNLLYLAPTLYMLQVYDRVVPTRGAATLAMLTAILATAVLTLAALDLVRTRLLVRASARLDRDLAGPILDALLRVPAAGRARTTIVLREFDTFRQTMTGVGVLALFDLPWAPLYIIVCFLLHPAIAALALVGAILLSGLSWLNERGTAEPIKNANQSAQLAYTGIDATLAASGVVGALGMRQAMVRRHLRDRRASSALTIDATFRSAGYTSAIKALRLMLQSLALGLGALLAIEGKISLGSLFAASLLVSRALQPIELVNGAWKNIIQARAAYRALADLFATRGALRRPTQLPDPVGALSVENLAVASPAGDRAILHNIRFDLAAGESLGIIGPSGAGKSTLVKAIAGIVPGAQGSVRLDGAALEDWPEEQLGRAIGYVPQEPMLFRGTIKENIARFQTELLPPGVLDTEVVRAAKLCGAHDFILRLPNAYETELGWGGVGLSVGQAQRITLARALFGAPPLLILDEPNASLDADGEKQLAAALEELRANKVTIIIVAHRVGILASVDKLMFLRDGKMELFGARNAVLARLSAKPAAAGQAPDAVDQAPDAVDQGAAPAHPIVPAQ</sequence>
<feature type="domain" description="ABC transmembrane type-1" evidence="10">
    <location>
        <begin position="22"/>
        <end position="296"/>
    </location>
</feature>
<proteinExistence type="predicted"/>
<organism evidence="11 12">
    <name type="scientific">Sphingomonas natans</name>
    <dbReference type="NCBI Taxonomy" id="3063330"/>
    <lineage>
        <taxon>Bacteria</taxon>
        <taxon>Pseudomonadati</taxon>
        <taxon>Pseudomonadota</taxon>
        <taxon>Alphaproteobacteria</taxon>
        <taxon>Sphingomonadales</taxon>
        <taxon>Sphingomonadaceae</taxon>
        <taxon>Sphingomonas</taxon>
    </lineage>
</organism>
<evidence type="ECO:0000256" key="1">
    <source>
        <dbReference type="ARBA" id="ARBA00004651"/>
    </source>
</evidence>
<evidence type="ECO:0000256" key="4">
    <source>
        <dbReference type="ARBA" id="ARBA00022840"/>
    </source>
</evidence>
<dbReference type="InterPro" id="IPR039421">
    <property type="entry name" value="Type_1_exporter"/>
</dbReference>
<evidence type="ECO:0000259" key="9">
    <source>
        <dbReference type="PROSITE" id="PS50893"/>
    </source>
</evidence>
<dbReference type="SMART" id="SM00382">
    <property type="entry name" value="AAA"/>
    <property type="match status" value="1"/>
</dbReference>
<dbReference type="SUPFAM" id="SSF52540">
    <property type="entry name" value="P-loop containing nucleoside triphosphate hydrolases"/>
    <property type="match status" value="1"/>
</dbReference>
<comment type="subcellular location">
    <subcellularLocation>
        <location evidence="1">Cell membrane</location>
        <topology evidence="1">Multi-pass membrane protein</topology>
    </subcellularLocation>
</comment>
<gene>
    <name evidence="11" type="ORF">Q4F19_16860</name>
</gene>
<evidence type="ECO:0000256" key="3">
    <source>
        <dbReference type="ARBA" id="ARBA00022741"/>
    </source>
</evidence>
<evidence type="ECO:0000256" key="5">
    <source>
        <dbReference type="ARBA" id="ARBA00022989"/>
    </source>
</evidence>
<evidence type="ECO:0000313" key="11">
    <source>
        <dbReference type="EMBL" id="MDO6416062.1"/>
    </source>
</evidence>
<feature type="transmembrane region" description="Helical" evidence="8">
    <location>
        <begin position="141"/>
        <end position="167"/>
    </location>
</feature>
<evidence type="ECO:0000259" key="10">
    <source>
        <dbReference type="PROSITE" id="PS50929"/>
    </source>
</evidence>
<dbReference type="InterPro" id="IPR003439">
    <property type="entry name" value="ABC_transporter-like_ATP-bd"/>
</dbReference>
<dbReference type="Gene3D" id="1.20.1560.10">
    <property type="entry name" value="ABC transporter type 1, transmembrane domain"/>
    <property type="match status" value="1"/>
</dbReference>
<dbReference type="InterPro" id="IPR010128">
    <property type="entry name" value="ATPase_T1SS_PrtD-like"/>
</dbReference>
<keyword evidence="6 8" id="KW-0472">Membrane</keyword>
<dbReference type="Pfam" id="PF00005">
    <property type="entry name" value="ABC_tran"/>
    <property type="match status" value="1"/>
</dbReference>
<feature type="domain" description="ABC transporter" evidence="9">
    <location>
        <begin position="327"/>
        <end position="568"/>
    </location>
</feature>
<evidence type="ECO:0000256" key="2">
    <source>
        <dbReference type="ARBA" id="ARBA00022692"/>
    </source>
</evidence>
<evidence type="ECO:0000313" key="12">
    <source>
        <dbReference type="Proteomes" id="UP001169764"/>
    </source>
</evidence>
<dbReference type="PANTHER" id="PTHR24221">
    <property type="entry name" value="ATP-BINDING CASSETTE SUB-FAMILY B"/>
    <property type="match status" value="1"/>
</dbReference>
<dbReference type="PROSITE" id="PS50929">
    <property type="entry name" value="ABC_TM1F"/>
    <property type="match status" value="1"/>
</dbReference>
<feature type="transmembrane region" description="Helical" evidence="8">
    <location>
        <begin position="187"/>
        <end position="208"/>
    </location>
</feature>
<feature type="transmembrane region" description="Helical" evidence="8">
    <location>
        <begin position="251"/>
        <end position="277"/>
    </location>
</feature>
<dbReference type="Proteomes" id="UP001169764">
    <property type="component" value="Unassembled WGS sequence"/>
</dbReference>
<reference evidence="11" key="1">
    <citation type="submission" date="2023-07" db="EMBL/GenBank/DDBJ databases">
        <authorList>
            <person name="Kim M."/>
        </authorList>
    </citation>
    <scope>NUCLEOTIDE SEQUENCE</scope>
    <source>
        <strain evidence="11">BIUV-7</strain>
    </source>
</reference>
<keyword evidence="2 8" id="KW-0812">Transmembrane</keyword>
<keyword evidence="3" id="KW-0547">Nucleotide-binding</keyword>
<dbReference type="SUPFAM" id="SSF90123">
    <property type="entry name" value="ABC transporter transmembrane region"/>
    <property type="match status" value="1"/>
</dbReference>
<dbReference type="InterPro" id="IPR003593">
    <property type="entry name" value="AAA+_ATPase"/>
</dbReference>
<evidence type="ECO:0000256" key="8">
    <source>
        <dbReference type="SAM" id="Phobius"/>
    </source>
</evidence>
<dbReference type="PROSITE" id="PS00211">
    <property type="entry name" value="ABC_TRANSPORTER_1"/>
    <property type="match status" value="1"/>
</dbReference>
<evidence type="ECO:0000256" key="7">
    <source>
        <dbReference type="SAM" id="MobiDB-lite"/>
    </source>
</evidence>
<dbReference type="NCBIfam" id="TIGR01842">
    <property type="entry name" value="type_I_sec_PrtD"/>
    <property type="match status" value="1"/>
</dbReference>
<evidence type="ECO:0000256" key="6">
    <source>
        <dbReference type="ARBA" id="ARBA00023136"/>
    </source>
</evidence>
<dbReference type="EMBL" id="JAUOTP010000008">
    <property type="protein sequence ID" value="MDO6416062.1"/>
    <property type="molecule type" value="Genomic_DNA"/>
</dbReference>
<name>A0ABT8YCK1_9SPHN</name>
<dbReference type="InterPro" id="IPR011527">
    <property type="entry name" value="ABC1_TM_dom"/>
</dbReference>